<protein>
    <submittedName>
        <fullName evidence="1">Uncharacterized protein</fullName>
    </submittedName>
</protein>
<evidence type="ECO:0000313" key="1">
    <source>
        <dbReference type="EMBL" id="CAB5222849.1"/>
    </source>
</evidence>
<accession>A0A6J7WXR5</accession>
<sequence length="63" mass="7228">MNDDDDDTQVYKDDGNALLIAYQSGYFDAKKKYKLERNFCERCGKRLGAADHIHTCTPPQKNT</sequence>
<dbReference type="EMBL" id="LR798305">
    <property type="protein sequence ID" value="CAB5222849.1"/>
    <property type="molecule type" value="Genomic_DNA"/>
</dbReference>
<reference evidence="1" key="1">
    <citation type="submission" date="2020-05" db="EMBL/GenBank/DDBJ databases">
        <authorList>
            <person name="Chiriac C."/>
            <person name="Salcher M."/>
            <person name="Ghai R."/>
            <person name="Kavagutti S V."/>
        </authorList>
    </citation>
    <scope>NUCLEOTIDE SEQUENCE</scope>
</reference>
<organism evidence="1">
    <name type="scientific">uncultured Caudovirales phage</name>
    <dbReference type="NCBI Taxonomy" id="2100421"/>
    <lineage>
        <taxon>Viruses</taxon>
        <taxon>Duplodnaviria</taxon>
        <taxon>Heunggongvirae</taxon>
        <taxon>Uroviricota</taxon>
        <taxon>Caudoviricetes</taxon>
        <taxon>Peduoviridae</taxon>
        <taxon>Maltschvirus</taxon>
        <taxon>Maltschvirus maltsch</taxon>
    </lineage>
</organism>
<name>A0A6J7WXR5_9CAUD</name>
<gene>
    <name evidence="1" type="ORF">UFOVP376_30</name>
</gene>
<proteinExistence type="predicted"/>